<dbReference type="AlphaFoldDB" id="A0A835BN83"/>
<keyword evidence="2" id="KW-0813">Transport</keyword>
<dbReference type="GO" id="GO:0016020">
    <property type="term" value="C:membrane"/>
    <property type="evidence" value="ECO:0007669"/>
    <property type="project" value="UniProtKB-SubCell"/>
</dbReference>
<evidence type="ECO:0000313" key="9">
    <source>
        <dbReference type="EMBL" id="KAF8703342.1"/>
    </source>
</evidence>
<keyword evidence="5 7" id="KW-1133">Transmembrane helix</keyword>
<dbReference type="OrthoDB" id="655540at2759"/>
<gene>
    <name evidence="9" type="ORF">HU200_032140</name>
</gene>
<dbReference type="Pfam" id="PF01490">
    <property type="entry name" value="Aa_trans"/>
    <property type="match status" value="1"/>
</dbReference>
<keyword evidence="3 7" id="KW-0812">Transmembrane</keyword>
<evidence type="ECO:0000256" key="7">
    <source>
        <dbReference type="SAM" id="Phobius"/>
    </source>
</evidence>
<feature type="transmembrane region" description="Helical" evidence="7">
    <location>
        <begin position="593"/>
        <end position="615"/>
    </location>
</feature>
<keyword evidence="10" id="KW-1185">Reference proteome</keyword>
<comment type="caution">
    <text evidence="9">The sequence shown here is derived from an EMBL/GenBank/DDBJ whole genome shotgun (WGS) entry which is preliminary data.</text>
</comment>
<protein>
    <recommendedName>
        <fullName evidence="8">Amino acid transporter transmembrane domain-containing protein</fullName>
    </recommendedName>
</protein>
<dbReference type="GO" id="GO:0006865">
    <property type="term" value="P:amino acid transport"/>
    <property type="evidence" value="ECO:0007669"/>
    <property type="project" value="UniProtKB-KW"/>
</dbReference>
<dbReference type="Proteomes" id="UP000636709">
    <property type="component" value="Unassembled WGS sequence"/>
</dbReference>
<sequence length="657" mass="70297">MIRLRTPIAMAVSTFAKAPPVLRQNTPCGWQLLGRYEAARPAKVAADDGRDDNASFVQTLPRRPQCLVRCANFYCAGQFSLDWCQWQRARTVTGQVLGCRRCSTRSRKGAAGCSPHHGRHLLVHTYTGLLQRCMAADPSVRTGPEIGELAFARGGRLLVSAFMYAERHVVAIGFLILDGDDLDNKLALPGSTLLFGNSAGFAYFYGTFPVSTRRAARVLCFVFPSVPSRSASPAARIRRRRRRRRMAIGGAASCTATAADDGSATSLPGLEHPLLHAYGEARSKEPAEPDHEAQSFGPEPSAGASFARTCFNGLNALSGKSPPSCCNLAFVPVRIGELAFGRGGRLVASAFLYAELYLVAIGFLVLEGDNLDKLFPGTSLGVLGVVVSGKQLFVVLVALVILPTTWLRSLAVLAYVSASGVLASAVVVVCVLWAAVADGVGFTAPGTRMINVGGLPTALGLYTFCYCGHAIFPTLCNSMKEKEKFSRVLVICFAACTLNYGSMAILGYLMYGDDVQSQVTLNLPEGKISSKLAIYTTLINPFSKYALMVTPLATAIEERLLAGNKRSVNLLIRTLLVVSTVVVALAVPFFGHLMALVGSLLSVMASMILPCVFYFKIFGVARRGRAEVALIAAIIVLGSLVAATGTYSSLKKIIHEF</sequence>
<reference evidence="9" key="1">
    <citation type="submission" date="2020-07" db="EMBL/GenBank/DDBJ databases">
        <title>Genome sequence and genetic diversity analysis of an under-domesticated orphan crop, white fonio (Digitaria exilis).</title>
        <authorList>
            <person name="Bennetzen J.L."/>
            <person name="Chen S."/>
            <person name="Ma X."/>
            <person name="Wang X."/>
            <person name="Yssel A.E.J."/>
            <person name="Chaluvadi S.R."/>
            <person name="Johnson M."/>
            <person name="Gangashetty P."/>
            <person name="Hamidou F."/>
            <person name="Sanogo M.D."/>
            <person name="Zwaenepoel A."/>
            <person name="Wallace J."/>
            <person name="Van De Peer Y."/>
            <person name="Van Deynze A."/>
        </authorList>
    </citation>
    <scope>NUCLEOTIDE SEQUENCE</scope>
    <source>
        <tissue evidence="9">Leaves</tissue>
    </source>
</reference>
<evidence type="ECO:0000259" key="8">
    <source>
        <dbReference type="Pfam" id="PF01490"/>
    </source>
</evidence>
<dbReference type="EMBL" id="JACEFO010001778">
    <property type="protein sequence ID" value="KAF8703342.1"/>
    <property type="molecule type" value="Genomic_DNA"/>
</dbReference>
<feature type="transmembrane region" description="Helical" evidence="7">
    <location>
        <begin position="627"/>
        <end position="647"/>
    </location>
</feature>
<evidence type="ECO:0000256" key="2">
    <source>
        <dbReference type="ARBA" id="ARBA00022448"/>
    </source>
</evidence>
<feature type="transmembrane region" description="Helical" evidence="7">
    <location>
        <begin position="532"/>
        <end position="556"/>
    </location>
</feature>
<feature type="transmembrane region" description="Helical" evidence="7">
    <location>
        <begin position="455"/>
        <end position="476"/>
    </location>
</feature>
<organism evidence="9 10">
    <name type="scientific">Digitaria exilis</name>
    <dbReference type="NCBI Taxonomy" id="1010633"/>
    <lineage>
        <taxon>Eukaryota</taxon>
        <taxon>Viridiplantae</taxon>
        <taxon>Streptophyta</taxon>
        <taxon>Embryophyta</taxon>
        <taxon>Tracheophyta</taxon>
        <taxon>Spermatophyta</taxon>
        <taxon>Magnoliopsida</taxon>
        <taxon>Liliopsida</taxon>
        <taxon>Poales</taxon>
        <taxon>Poaceae</taxon>
        <taxon>PACMAD clade</taxon>
        <taxon>Panicoideae</taxon>
        <taxon>Panicodae</taxon>
        <taxon>Paniceae</taxon>
        <taxon>Anthephorinae</taxon>
        <taxon>Digitaria</taxon>
    </lineage>
</organism>
<proteinExistence type="predicted"/>
<feature type="domain" description="Amino acid transporter transmembrane" evidence="8">
    <location>
        <begin position="335"/>
        <end position="649"/>
    </location>
</feature>
<comment type="subcellular location">
    <subcellularLocation>
        <location evidence="1">Membrane</location>
    </subcellularLocation>
</comment>
<feature type="transmembrane region" description="Helical" evidence="7">
    <location>
        <begin position="413"/>
        <end position="435"/>
    </location>
</feature>
<feature type="transmembrane region" description="Helical" evidence="7">
    <location>
        <begin position="488"/>
        <end position="512"/>
    </location>
</feature>
<dbReference type="PANTHER" id="PTHR48017">
    <property type="entry name" value="OS05G0424000 PROTEIN-RELATED"/>
    <property type="match status" value="1"/>
</dbReference>
<keyword evidence="6 7" id="KW-0472">Membrane</keyword>
<evidence type="ECO:0000256" key="1">
    <source>
        <dbReference type="ARBA" id="ARBA00004370"/>
    </source>
</evidence>
<evidence type="ECO:0000256" key="3">
    <source>
        <dbReference type="ARBA" id="ARBA00022692"/>
    </source>
</evidence>
<feature type="transmembrane region" description="Helical" evidence="7">
    <location>
        <begin position="346"/>
        <end position="366"/>
    </location>
</feature>
<dbReference type="InterPro" id="IPR013057">
    <property type="entry name" value="AA_transpt_TM"/>
</dbReference>
<evidence type="ECO:0000313" key="10">
    <source>
        <dbReference type="Proteomes" id="UP000636709"/>
    </source>
</evidence>
<evidence type="ECO:0000256" key="4">
    <source>
        <dbReference type="ARBA" id="ARBA00022970"/>
    </source>
</evidence>
<keyword evidence="4" id="KW-0029">Amino-acid transport</keyword>
<evidence type="ECO:0000256" key="6">
    <source>
        <dbReference type="ARBA" id="ARBA00023136"/>
    </source>
</evidence>
<feature type="transmembrane region" description="Helical" evidence="7">
    <location>
        <begin position="568"/>
        <end position="587"/>
    </location>
</feature>
<name>A0A835BN83_9POAL</name>
<accession>A0A835BN83</accession>
<evidence type="ECO:0000256" key="5">
    <source>
        <dbReference type="ARBA" id="ARBA00022989"/>
    </source>
</evidence>
<feature type="transmembrane region" description="Helical" evidence="7">
    <location>
        <begin position="378"/>
        <end position="401"/>
    </location>
</feature>